<keyword evidence="2" id="KW-0175">Coiled coil</keyword>
<feature type="binding site" evidence="1">
    <location>
        <position position="302"/>
    </location>
    <ligand>
        <name>ATP</name>
        <dbReference type="ChEBI" id="CHEBI:30616"/>
    </ligand>
</feature>
<dbReference type="AlphaFoldDB" id="A0A3P3YJB2"/>
<evidence type="ECO:0000313" key="4">
    <source>
        <dbReference type="Proteomes" id="UP000290189"/>
    </source>
</evidence>
<feature type="coiled-coil region" evidence="2">
    <location>
        <begin position="59"/>
        <end position="86"/>
    </location>
</feature>
<geneLocation type="mitochondrion" evidence="3"/>
<dbReference type="EMBL" id="OVEO01000013">
    <property type="protein sequence ID" value="SPR00265.1"/>
    <property type="molecule type" value="Genomic_DNA"/>
</dbReference>
<gene>
    <name evidence="3" type="ORF">PLBR_LOCUS7480</name>
</gene>
<keyword evidence="1" id="KW-0067">ATP-binding</keyword>
<reference evidence="3 4" key="1">
    <citation type="submission" date="2018-03" db="EMBL/GenBank/DDBJ databases">
        <authorList>
            <person name="Fogelqvist J."/>
        </authorList>
    </citation>
    <scope>NUCLEOTIDE SEQUENCE [LARGE SCALE GENOMIC DNA]</scope>
</reference>
<organism evidence="3 4">
    <name type="scientific">Plasmodiophora brassicae</name>
    <name type="common">Clubroot disease agent</name>
    <dbReference type="NCBI Taxonomy" id="37360"/>
    <lineage>
        <taxon>Eukaryota</taxon>
        <taxon>Sar</taxon>
        <taxon>Rhizaria</taxon>
        <taxon>Endomyxa</taxon>
        <taxon>Phytomyxea</taxon>
        <taxon>Plasmodiophorida</taxon>
        <taxon>Plasmodiophoridae</taxon>
        <taxon>Plasmodiophora</taxon>
    </lineage>
</organism>
<dbReference type="PROSITE" id="PS00107">
    <property type="entry name" value="PROTEIN_KINASE_ATP"/>
    <property type="match status" value="1"/>
</dbReference>
<keyword evidence="3" id="KW-0496">Mitochondrion</keyword>
<protein>
    <recommendedName>
        <fullName evidence="5">Protein kinase domain-containing protein</fullName>
    </recommendedName>
</protein>
<dbReference type="SUPFAM" id="SSF56112">
    <property type="entry name" value="Protein kinase-like (PK-like)"/>
    <property type="match status" value="1"/>
</dbReference>
<dbReference type="InterPro" id="IPR017441">
    <property type="entry name" value="Protein_kinase_ATP_BS"/>
</dbReference>
<evidence type="ECO:0008006" key="5">
    <source>
        <dbReference type="Google" id="ProtNLM"/>
    </source>
</evidence>
<dbReference type="GO" id="GO:0005524">
    <property type="term" value="F:ATP binding"/>
    <property type="evidence" value="ECO:0007669"/>
    <property type="project" value="UniProtKB-UniRule"/>
</dbReference>
<name>A0A3P3YJB2_PLABS</name>
<evidence type="ECO:0000313" key="3">
    <source>
        <dbReference type="EMBL" id="SPR00265.1"/>
    </source>
</evidence>
<dbReference type="InterPro" id="IPR011009">
    <property type="entry name" value="Kinase-like_dom_sf"/>
</dbReference>
<evidence type="ECO:0000256" key="2">
    <source>
        <dbReference type="SAM" id="Coils"/>
    </source>
</evidence>
<evidence type="ECO:0000256" key="1">
    <source>
        <dbReference type="PROSITE-ProRule" id="PRU10141"/>
    </source>
</evidence>
<dbReference type="Proteomes" id="UP000290189">
    <property type="component" value="Unassembled WGS sequence"/>
</dbReference>
<accession>A0A3P3YJB2</accession>
<proteinExistence type="predicted"/>
<sequence>MSRIDSILEAKRAELGRLHDELHGEISASAPDPKRLNEIHTRIISVESEIDTFSAAKAEAEAAILAANAEAEIRAAETQTAKAETRTAKAEILIAKAQTRTAEVRAEKAEQDLKRARPVLTLSLAYLGTKTLDDLKSFHAFHELEPKPTGIPTPVTLEADTDEKQLNLAVTVIMESIFAGSPLVFVNSEEYPWLPQEYVCPCRRHVNLSRQLTSARLFVRHREILRIDHASWATLGCMDLLKDSLTLPQYVPPWVALLDAAVKQFGYSVKPGSFLGAGATGRVFRVERPDNGSAVALKVVKKRDAAFLHHECVHLMAAAESPISDGNRADVITLSKSILGVIPHAELSCEEEVERLHYQFTEESYKAIARLLFEMLDDT</sequence>
<keyword evidence="1" id="KW-0547">Nucleotide-binding</keyword>